<feature type="region of interest" description="Disordered" evidence="1">
    <location>
        <begin position="18"/>
        <end position="52"/>
    </location>
</feature>
<evidence type="ECO:0000313" key="3">
    <source>
        <dbReference type="Proteomes" id="UP000762676"/>
    </source>
</evidence>
<comment type="caution">
    <text evidence="2">The sequence shown here is derived from an EMBL/GenBank/DDBJ whole genome shotgun (WGS) entry which is preliminary data.</text>
</comment>
<organism evidence="2 3">
    <name type="scientific">Elysia marginata</name>
    <dbReference type="NCBI Taxonomy" id="1093978"/>
    <lineage>
        <taxon>Eukaryota</taxon>
        <taxon>Metazoa</taxon>
        <taxon>Spiralia</taxon>
        <taxon>Lophotrochozoa</taxon>
        <taxon>Mollusca</taxon>
        <taxon>Gastropoda</taxon>
        <taxon>Heterobranchia</taxon>
        <taxon>Euthyneura</taxon>
        <taxon>Panpulmonata</taxon>
        <taxon>Sacoglossa</taxon>
        <taxon>Placobranchoidea</taxon>
        <taxon>Plakobranchidae</taxon>
        <taxon>Elysia</taxon>
    </lineage>
</organism>
<reference evidence="2 3" key="1">
    <citation type="journal article" date="2021" name="Elife">
        <title>Chloroplast acquisition without the gene transfer in kleptoplastic sea slugs, Plakobranchus ocellatus.</title>
        <authorList>
            <person name="Maeda T."/>
            <person name="Takahashi S."/>
            <person name="Yoshida T."/>
            <person name="Shimamura S."/>
            <person name="Takaki Y."/>
            <person name="Nagai Y."/>
            <person name="Toyoda A."/>
            <person name="Suzuki Y."/>
            <person name="Arimoto A."/>
            <person name="Ishii H."/>
            <person name="Satoh N."/>
            <person name="Nishiyama T."/>
            <person name="Hasebe M."/>
            <person name="Maruyama T."/>
            <person name="Minagawa J."/>
            <person name="Obokata J."/>
            <person name="Shigenobu S."/>
        </authorList>
    </citation>
    <scope>NUCLEOTIDE SEQUENCE [LARGE SCALE GENOMIC DNA]</scope>
</reference>
<name>A0AAV4I8E9_9GAST</name>
<evidence type="ECO:0000256" key="1">
    <source>
        <dbReference type="SAM" id="MobiDB-lite"/>
    </source>
</evidence>
<protein>
    <recommendedName>
        <fullName evidence="4">Secreted protein</fullName>
    </recommendedName>
</protein>
<dbReference type="EMBL" id="BMAT01006116">
    <property type="protein sequence ID" value="GFS06572.1"/>
    <property type="molecule type" value="Genomic_DNA"/>
</dbReference>
<gene>
    <name evidence="2" type="ORF">ElyMa_002968200</name>
</gene>
<sequence>MSQDRNCLVFLALSGTASKVPHPGADHQPGRNNNAAACSSDNTSNNSSSSSSCCSLCVVPHDNTECCPLSQRRHITAPPFPSHSLSPQSLASLYPKNWSHSTLA</sequence>
<evidence type="ECO:0000313" key="2">
    <source>
        <dbReference type="EMBL" id="GFS06572.1"/>
    </source>
</evidence>
<feature type="compositionally biased region" description="Low complexity" evidence="1">
    <location>
        <begin position="32"/>
        <end position="52"/>
    </location>
</feature>
<dbReference type="Proteomes" id="UP000762676">
    <property type="component" value="Unassembled WGS sequence"/>
</dbReference>
<accession>A0AAV4I8E9</accession>
<proteinExistence type="predicted"/>
<keyword evidence="3" id="KW-1185">Reference proteome</keyword>
<dbReference type="AlphaFoldDB" id="A0AAV4I8E9"/>
<evidence type="ECO:0008006" key="4">
    <source>
        <dbReference type="Google" id="ProtNLM"/>
    </source>
</evidence>